<keyword evidence="4 7" id="KW-0812">Transmembrane</keyword>
<feature type="transmembrane region" description="Helical" evidence="7">
    <location>
        <begin position="267"/>
        <end position="290"/>
    </location>
</feature>
<dbReference type="CDD" id="cd06261">
    <property type="entry name" value="TM_PBP2"/>
    <property type="match status" value="1"/>
</dbReference>
<proteinExistence type="inferred from homology"/>
<evidence type="ECO:0000259" key="8">
    <source>
        <dbReference type="PROSITE" id="PS50928"/>
    </source>
</evidence>
<sequence>MSRARPARSAAVFLLPFCVLFTACFIAPIGYALYQSLLKSQRSGPLGFGREREVFAGLGNYTHALQDGRFLQGFGRVLLFGAVQVPVMIVGATVLALLLESASARWVPFFRTAYFLPYGVPGVVASILWGFLYVPGISPVVDTLHRVGWDVDFLSNGTVLWSIANIATWEFTGYNMLVLIAQLTSVPGELYEAAVIDGASAWQVAWRIKLPLIRPALVLTTVFSIIGTLQLFSEPLVLRSLTSNIDAAYTPNLLAYNEAFAANNYHLAAAMAVLLAVVACVLSFGFLRLVGRTGKGDER</sequence>
<evidence type="ECO:0000256" key="4">
    <source>
        <dbReference type="ARBA" id="ARBA00022692"/>
    </source>
</evidence>
<organism evidence="9 10">
    <name type="scientific">Wenjunlia tyrosinilytica</name>
    <dbReference type="NCBI Taxonomy" id="1544741"/>
    <lineage>
        <taxon>Bacteria</taxon>
        <taxon>Bacillati</taxon>
        <taxon>Actinomycetota</taxon>
        <taxon>Actinomycetes</taxon>
        <taxon>Kitasatosporales</taxon>
        <taxon>Streptomycetaceae</taxon>
        <taxon>Wenjunlia</taxon>
    </lineage>
</organism>
<keyword evidence="6 7" id="KW-0472">Membrane</keyword>
<feature type="domain" description="ABC transmembrane type-1" evidence="8">
    <location>
        <begin position="74"/>
        <end position="286"/>
    </location>
</feature>
<evidence type="ECO:0000256" key="7">
    <source>
        <dbReference type="RuleBase" id="RU363032"/>
    </source>
</evidence>
<dbReference type="SUPFAM" id="SSF161098">
    <property type="entry name" value="MetI-like"/>
    <property type="match status" value="1"/>
</dbReference>
<evidence type="ECO:0000313" key="10">
    <source>
        <dbReference type="Proteomes" id="UP000641932"/>
    </source>
</evidence>
<dbReference type="Pfam" id="PF00528">
    <property type="entry name" value="BPD_transp_1"/>
    <property type="match status" value="1"/>
</dbReference>
<dbReference type="GO" id="GO:0005886">
    <property type="term" value="C:plasma membrane"/>
    <property type="evidence" value="ECO:0007669"/>
    <property type="project" value="UniProtKB-SubCell"/>
</dbReference>
<keyword evidence="2 7" id="KW-0813">Transport</keyword>
<feature type="transmembrane region" description="Helical" evidence="7">
    <location>
        <begin position="77"/>
        <end position="100"/>
    </location>
</feature>
<dbReference type="InterPro" id="IPR035906">
    <property type="entry name" value="MetI-like_sf"/>
</dbReference>
<comment type="caution">
    <text evidence="9">The sequence shown here is derived from an EMBL/GenBank/DDBJ whole genome shotgun (WGS) entry which is preliminary data.</text>
</comment>
<dbReference type="Gene3D" id="1.10.3720.10">
    <property type="entry name" value="MetI-like"/>
    <property type="match status" value="1"/>
</dbReference>
<reference evidence="9" key="1">
    <citation type="journal article" date="2014" name="Int. J. Syst. Evol. Microbiol.">
        <title>Complete genome sequence of Corynebacterium casei LMG S-19264T (=DSM 44701T), isolated from a smear-ripened cheese.</title>
        <authorList>
            <consortium name="US DOE Joint Genome Institute (JGI-PGF)"/>
            <person name="Walter F."/>
            <person name="Albersmeier A."/>
            <person name="Kalinowski J."/>
            <person name="Ruckert C."/>
        </authorList>
    </citation>
    <scope>NUCLEOTIDE SEQUENCE</scope>
    <source>
        <strain evidence="9">CGMCC 4.7201</strain>
    </source>
</reference>
<dbReference type="GO" id="GO:0055085">
    <property type="term" value="P:transmembrane transport"/>
    <property type="evidence" value="ECO:0007669"/>
    <property type="project" value="InterPro"/>
</dbReference>
<protein>
    <submittedName>
        <fullName evidence="9">Sugar ABC transporter permease</fullName>
    </submittedName>
</protein>
<dbReference type="RefSeq" id="WP_229698053.1">
    <property type="nucleotide sequence ID" value="NZ_BMMS01000001.1"/>
</dbReference>
<feature type="transmembrane region" description="Helical" evidence="7">
    <location>
        <begin position="212"/>
        <end position="232"/>
    </location>
</feature>
<evidence type="ECO:0000256" key="1">
    <source>
        <dbReference type="ARBA" id="ARBA00004651"/>
    </source>
</evidence>
<dbReference type="PANTHER" id="PTHR43227">
    <property type="entry name" value="BLL4140 PROTEIN"/>
    <property type="match status" value="1"/>
</dbReference>
<dbReference type="InterPro" id="IPR050809">
    <property type="entry name" value="UgpAE/MalFG_permease"/>
</dbReference>
<evidence type="ECO:0000256" key="6">
    <source>
        <dbReference type="ARBA" id="ARBA00023136"/>
    </source>
</evidence>
<keyword evidence="5 7" id="KW-1133">Transmembrane helix</keyword>
<feature type="transmembrane region" description="Helical" evidence="7">
    <location>
        <begin position="112"/>
        <end position="133"/>
    </location>
</feature>
<reference evidence="9" key="2">
    <citation type="submission" date="2020-09" db="EMBL/GenBank/DDBJ databases">
        <authorList>
            <person name="Sun Q."/>
            <person name="Zhou Y."/>
        </authorList>
    </citation>
    <scope>NUCLEOTIDE SEQUENCE</scope>
    <source>
        <strain evidence="9">CGMCC 4.7201</strain>
    </source>
</reference>
<name>A0A918DS80_9ACTN</name>
<feature type="transmembrane region" description="Helical" evidence="7">
    <location>
        <begin position="12"/>
        <end position="34"/>
    </location>
</feature>
<keyword evidence="3" id="KW-1003">Cell membrane</keyword>
<evidence type="ECO:0000313" key="9">
    <source>
        <dbReference type="EMBL" id="GGO80024.1"/>
    </source>
</evidence>
<dbReference type="Proteomes" id="UP000641932">
    <property type="component" value="Unassembled WGS sequence"/>
</dbReference>
<comment type="subcellular location">
    <subcellularLocation>
        <location evidence="1 7">Cell membrane</location>
        <topology evidence="1 7">Multi-pass membrane protein</topology>
    </subcellularLocation>
</comment>
<evidence type="ECO:0000256" key="5">
    <source>
        <dbReference type="ARBA" id="ARBA00022989"/>
    </source>
</evidence>
<dbReference type="AlphaFoldDB" id="A0A918DS80"/>
<evidence type="ECO:0000256" key="2">
    <source>
        <dbReference type="ARBA" id="ARBA00022448"/>
    </source>
</evidence>
<dbReference type="InterPro" id="IPR000515">
    <property type="entry name" value="MetI-like"/>
</dbReference>
<accession>A0A918DS80</accession>
<evidence type="ECO:0000256" key="3">
    <source>
        <dbReference type="ARBA" id="ARBA00022475"/>
    </source>
</evidence>
<comment type="similarity">
    <text evidence="7">Belongs to the binding-protein-dependent transport system permease family.</text>
</comment>
<feature type="transmembrane region" description="Helical" evidence="7">
    <location>
        <begin position="153"/>
        <end position="172"/>
    </location>
</feature>
<gene>
    <name evidence="9" type="ORF">GCM10012280_00910</name>
</gene>
<dbReference type="PANTHER" id="PTHR43227:SF8">
    <property type="entry name" value="DIACETYLCHITOBIOSE UPTAKE SYSTEM PERMEASE PROTEIN DASB"/>
    <property type="match status" value="1"/>
</dbReference>
<dbReference type="PROSITE" id="PS50928">
    <property type="entry name" value="ABC_TM1"/>
    <property type="match status" value="1"/>
</dbReference>
<dbReference type="EMBL" id="BMMS01000001">
    <property type="protein sequence ID" value="GGO80024.1"/>
    <property type="molecule type" value="Genomic_DNA"/>
</dbReference>
<keyword evidence="10" id="KW-1185">Reference proteome</keyword>
<dbReference type="PROSITE" id="PS51257">
    <property type="entry name" value="PROKAR_LIPOPROTEIN"/>
    <property type="match status" value="1"/>
</dbReference>